<dbReference type="GO" id="GO:0008681">
    <property type="term" value="F:2-octaprenyl-6-methoxyphenol hydroxylase activity"/>
    <property type="evidence" value="ECO:0007669"/>
    <property type="project" value="TreeGrafter"/>
</dbReference>
<evidence type="ECO:0000256" key="1">
    <source>
        <dbReference type="ARBA" id="ARBA00001974"/>
    </source>
</evidence>
<dbReference type="RefSeq" id="WP_304996042.1">
    <property type="nucleotide sequence ID" value="NZ_CP101717.1"/>
</dbReference>
<dbReference type="InterPro" id="IPR002938">
    <property type="entry name" value="FAD-bd"/>
</dbReference>
<name>A0AB38YI65_9GAMM</name>
<evidence type="ECO:0000256" key="6">
    <source>
        <dbReference type="ARBA" id="ARBA00023002"/>
    </source>
</evidence>
<keyword evidence="4" id="KW-0285">Flavoprotein</keyword>
<dbReference type="SUPFAM" id="SSF51905">
    <property type="entry name" value="FAD/NAD(P)-binding domain"/>
    <property type="match status" value="1"/>
</dbReference>
<dbReference type="GO" id="GO:0071949">
    <property type="term" value="F:FAD binding"/>
    <property type="evidence" value="ECO:0007669"/>
    <property type="project" value="InterPro"/>
</dbReference>
<evidence type="ECO:0000256" key="2">
    <source>
        <dbReference type="ARBA" id="ARBA00004749"/>
    </source>
</evidence>
<evidence type="ECO:0000313" key="10">
    <source>
        <dbReference type="EMBL" id="WLD58756.1"/>
    </source>
</evidence>
<feature type="domain" description="FAD-binding" evidence="9">
    <location>
        <begin position="6"/>
        <end position="332"/>
    </location>
</feature>
<gene>
    <name evidence="10" type="ORF">NFC81_02920</name>
</gene>
<dbReference type="AlphaFoldDB" id="A0AB38YI65"/>
<keyword evidence="8" id="KW-0472">Membrane</keyword>
<dbReference type="NCBIfam" id="TIGR01988">
    <property type="entry name" value="Ubi-OHases"/>
    <property type="match status" value="1"/>
</dbReference>
<dbReference type="EMBL" id="CP101717">
    <property type="protein sequence ID" value="WLD58756.1"/>
    <property type="molecule type" value="Genomic_DNA"/>
</dbReference>
<keyword evidence="8" id="KW-0812">Transmembrane</keyword>
<comment type="cofactor">
    <cofactor evidence="1">
        <name>FAD</name>
        <dbReference type="ChEBI" id="CHEBI:57692"/>
    </cofactor>
</comment>
<comment type="pathway">
    <text evidence="2">Cofactor biosynthesis; ubiquinone biosynthesis.</text>
</comment>
<evidence type="ECO:0000256" key="8">
    <source>
        <dbReference type="SAM" id="Phobius"/>
    </source>
</evidence>
<keyword evidence="5" id="KW-0274">FAD</keyword>
<comment type="similarity">
    <text evidence="3">Belongs to the UbiH/COQ6 family.</text>
</comment>
<dbReference type="PANTHER" id="PTHR43876:SF8">
    <property type="entry name" value="2-OCTAPRENYL-6-METHOXYPHENOL HYDROXYLASE"/>
    <property type="match status" value="1"/>
</dbReference>
<dbReference type="InterPro" id="IPR051205">
    <property type="entry name" value="UbiH/COQ6_monooxygenase"/>
</dbReference>
<evidence type="ECO:0000256" key="3">
    <source>
        <dbReference type="ARBA" id="ARBA00005349"/>
    </source>
</evidence>
<evidence type="ECO:0000259" key="9">
    <source>
        <dbReference type="Pfam" id="PF01494"/>
    </source>
</evidence>
<keyword evidence="8" id="KW-1133">Transmembrane helix</keyword>
<dbReference type="InterPro" id="IPR036188">
    <property type="entry name" value="FAD/NAD-bd_sf"/>
</dbReference>
<keyword evidence="6" id="KW-0560">Oxidoreductase</keyword>
<keyword evidence="7 10" id="KW-0503">Monooxygenase</keyword>
<dbReference type="Gene3D" id="3.50.50.60">
    <property type="entry name" value="FAD/NAD(P)-binding domain"/>
    <property type="match status" value="2"/>
</dbReference>
<dbReference type="PANTHER" id="PTHR43876">
    <property type="entry name" value="UBIQUINONE BIOSYNTHESIS MONOOXYGENASE COQ6, MITOCHONDRIAL"/>
    <property type="match status" value="1"/>
</dbReference>
<dbReference type="GO" id="GO:0006744">
    <property type="term" value="P:ubiquinone biosynthetic process"/>
    <property type="evidence" value="ECO:0007669"/>
    <property type="project" value="InterPro"/>
</dbReference>
<sequence length="386" mass="42310">MKTPYDIVIIGGGLVGFAFLLALPERLQQRTLLLDGAEQPDGQTPSPSFDDRGTALSRRSLELLAHMGVLSELAPHLGAMHDIEVSQQGYWGTTRLTSAEAYGAVANNRQLGHALWQRAKETAAECRFQQFVSGITPGIEQSRVHFTDGSEVDAHLVVLADGGRSGIATHLGIGQQHHDYGQTAIVFNLEREQPAGGRAYERFTSDGPRALLPLAGRRQTVVWTIPTNTLETHLNWSDHTWKRQLLHCFGHDQGAVTAVSARAHYPLHWRQSRELVRHRLALIGNSALSLHPVAGQGFNLHLRSLVALADALATAVDPGDIAHLQRWQAESHIDQQRIAMACHGLVSMFAYPQASAAHARGLSLAGLDLAPMLKRWITQYAMGYTQ</sequence>
<evidence type="ECO:0000256" key="5">
    <source>
        <dbReference type="ARBA" id="ARBA00022827"/>
    </source>
</evidence>
<evidence type="ECO:0000256" key="7">
    <source>
        <dbReference type="ARBA" id="ARBA00023033"/>
    </source>
</evidence>
<reference evidence="10" key="1">
    <citation type="submission" date="2022-07" db="EMBL/GenBank/DDBJ databases">
        <title>Complete genome sequence of Salinispirillum sp. LH10-3-1 capable of multiple carbohydrate inversion isolated from a soda lake.</title>
        <authorList>
            <person name="Liu J."/>
            <person name="Zhai Y."/>
            <person name="Zhang H."/>
            <person name="Yang H."/>
            <person name="Qu J."/>
            <person name="Li J."/>
        </authorList>
    </citation>
    <scope>NUCLEOTIDE SEQUENCE</scope>
    <source>
        <strain evidence="10">LH 10-3-1</strain>
    </source>
</reference>
<dbReference type="PRINTS" id="PR00420">
    <property type="entry name" value="RNGMNOXGNASE"/>
</dbReference>
<dbReference type="InterPro" id="IPR010971">
    <property type="entry name" value="UbiH/COQ6"/>
</dbReference>
<evidence type="ECO:0000256" key="4">
    <source>
        <dbReference type="ARBA" id="ARBA00022630"/>
    </source>
</evidence>
<organism evidence="10">
    <name type="scientific">Salinispirillum sp. LH 10-3-1</name>
    <dbReference type="NCBI Taxonomy" id="2952525"/>
    <lineage>
        <taxon>Bacteria</taxon>
        <taxon>Pseudomonadati</taxon>
        <taxon>Pseudomonadota</taxon>
        <taxon>Gammaproteobacteria</taxon>
        <taxon>Oceanospirillales</taxon>
        <taxon>Saccharospirillaceae</taxon>
        <taxon>Salinispirillum</taxon>
    </lineage>
</organism>
<protein>
    <submittedName>
        <fullName evidence="10">FAD-dependent monooxygenase</fullName>
    </submittedName>
</protein>
<dbReference type="Pfam" id="PF01494">
    <property type="entry name" value="FAD_binding_3"/>
    <property type="match status" value="1"/>
</dbReference>
<feature type="transmembrane region" description="Helical" evidence="8">
    <location>
        <begin position="6"/>
        <end position="23"/>
    </location>
</feature>
<proteinExistence type="inferred from homology"/>
<accession>A0AB38YI65</accession>